<evidence type="ECO:0000313" key="1">
    <source>
        <dbReference type="Ensembl" id="ENSORLP00020016504.1"/>
    </source>
</evidence>
<dbReference type="PANTHER" id="PTHR21055:SF3">
    <property type="entry name" value="PROTEIN PHOSPHATASE 1 REGULATORY SUBUNIT 36"/>
    <property type="match status" value="1"/>
</dbReference>
<dbReference type="InterPro" id="IPR026142">
    <property type="entry name" value="Pro_pase_1_reg_su_36"/>
</dbReference>
<reference evidence="1 2" key="2">
    <citation type="submission" date="2017-04" db="EMBL/GenBank/DDBJ databases">
        <title>CpG methylation of centromeres and impact of large insertions on vertebrate speciation.</title>
        <authorList>
            <person name="Ichikawa K."/>
            <person name="Yoshimura J."/>
            <person name="Morishita S."/>
        </authorList>
    </citation>
    <scope>NUCLEOTIDE SEQUENCE</scope>
    <source>
        <strain evidence="1 2">HNI</strain>
    </source>
</reference>
<reference evidence="1" key="4">
    <citation type="submission" date="2025-09" db="UniProtKB">
        <authorList>
            <consortium name="Ensembl"/>
        </authorList>
    </citation>
    <scope>IDENTIFICATION</scope>
    <source>
        <strain evidence="1">HNI</strain>
    </source>
</reference>
<sequence length="372" mass="42003">MEAQLKTTDSSVNAPPLGLWRWSNEAQSVESVSNFRIEDEDALRRRSQPDTDFLELQLRAEWLAGVHAINHTGRHTGRTRSIGATQLETFRTFLMEQQGETVTVQDVKQVAVSLLQDNYRFPIPSCFVDILRSKELDDVITALLLYLSCFFELELETPPASEGSVIAHIASKQQKNKQTWPKLQRAQRKLAVSYFSLMTGLQTEKHQQHPRITCFNKTESLLHASLYSFLCCVAWVAFRRTHMKVIQHEVGRLLYSDTFNAAVKERMNEESKGTSAVGSASQRTRVDLRQVASQRSPLMICLLPSPKDRSPHLFAGIRGRSQGLPWASVCSSRALIEQSKEQPAPSSSSIIGKPLSQFCRSSLRPLEEQMES</sequence>
<dbReference type="Proteomes" id="UP000265180">
    <property type="component" value="Chromosome 11"/>
</dbReference>
<dbReference type="Ensembl" id="ENSORLT00020024796.1">
    <property type="protein sequence ID" value="ENSORLP00020016504.1"/>
    <property type="gene ID" value="ENSORLG00020017532.1"/>
</dbReference>
<dbReference type="PANTHER" id="PTHR21055">
    <property type="entry name" value="PROTEIN PHOSPHATASE 1 REGULATORY SUBUNIT 36"/>
    <property type="match status" value="1"/>
</dbReference>
<name>A0A3P9L728_ORYLA</name>
<reference key="1">
    <citation type="journal article" date="2007" name="Nature">
        <title>The medaka draft genome and insights into vertebrate genome evolution.</title>
        <authorList>
            <person name="Kasahara M."/>
            <person name="Naruse K."/>
            <person name="Sasaki S."/>
            <person name="Nakatani Y."/>
            <person name="Qu W."/>
            <person name="Ahsan B."/>
            <person name="Yamada T."/>
            <person name="Nagayasu Y."/>
            <person name="Doi K."/>
            <person name="Kasai Y."/>
            <person name="Jindo T."/>
            <person name="Kobayashi D."/>
            <person name="Shimada A."/>
            <person name="Toyoda A."/>
            <person name="Kuroki Y."/>
            <person name="Fujiyama A."/>
            <person name="Sasaki T."/>
            <person name="Shimizu A."/>
            <person name="Asakawa S."/>
            <person name="Shimizu N."/>
            <person name="Hashimoto S."/>
            <person name="Yang J."/>
            <person name="Lee Y."/>
            <person name="Matsushima K."/>
            <person name="Sugano S."/>
            <person name="Sakaizumi M."/>
            <person name="Narita T."/>
            <person name="Ohishi K."/>
            <person name="Haga S."/>
            <person name="Ohta F."/>
            <person name="Nomoto H."/>
            <person name="Nogata K."/>
            <person name="Morishita T."/>
            <person name="Endo T."/>
            <person name="Shin-I T."/>
            <person name="Takeda H."/>
            <person name="Morishita S."/>
            <person name="Kohara Y."/>
        </authorList>
    </citation>
    <scope>NUCLEOTIDE SEQUENCE [LARGE SCALE GENOMIC DNA]</scope>
    <source>
        <strain>Hd-rR</strain>
    </source>
</reference>
<evidence type="ECO:0000313" key="2">
    <source>
        <dbReference type="Proteomes" id="UP000265180"/>
    </source>
</evidence>
<dbReference type="Pfam" id="PF14895">
    <property type="entry name" value="PPPI_inhib"/>
    <property type="match status" value="1"/>
</dbReference>
<dbReference type="AlphaFoldDB" id="A0A3P9L728"/>
<protein>
    <recommendedName>
        <fullName evidence="3">Protein phosphatase 1 regulatory subunit 36</fullName>
    </recommendedName>
</protein>
<organism evidence="1 2">
    <name type="scientific">Oryzias latipes</name>
    <name type="common">Japanese rice fish</name>
    <name type="synonym">Japanese killifish</name>
    <dbReference type="NCBI Taxonomy" id="8090"/>
    <lineage>
        <taxon>Eukaryota</taxon>
        <taxon>Metazoa</taxon>
        <taxon>Chordata</taxon>
        <taxon>Craniata</taxon>
        <taxon>Vertebrata</taxon>
        <taxon>Euteleostomi</taxon>
        <taxon>Actinopterygii</taxon>
        <taxon>Neopterygii</taxon>
        <taxon>Teleostei</taxon>
        <taxon>Neoteleostei</taxon>
        <taxon>Acanthomorphata</taxon>
        <taxon>Ovalentaria</taxon>
        <taxon>Atherinomorphae</taxon>
        <taxon>Beloniformes</taxon>
        <taxon>Adrianichthyidae</taxon>
        <taxon>Oryziinae</taxon>
        <taxon>Oryzias</taxon>
    </lineage>
</organism>
<dbReference type="GO" id="GO:0019902">
    <property type="term" value="F:phosphatase binding"/>
    <property type="evidence" value="ECO:0007669"/>
    <property type="project" value="InterPro"/>
</dbReference>
<accession>A0A3P9L728</accession>
<reference evidence="1" key="3">
    <citation type="submission" date="2025-08" db="UniProtKB">
        <authorList>
            <consortium name="Ensembl"/>
        </authorList>
    </citation>
    <scope>IDENTIFICATION</scope>
    <source>
        <strain evidence="1">HNI</strain>
    </source>
</reference>
<proteinExistence type="predicted"/>
<evidence type="ECO:0008006" key="3">
    <source>
        <dbReference type="Google" id="ProtNLM"/>
    </source>
</evidence>